<dbReference type="PANTHER" id="PTHR35218">
    <property type="entry name" value="RNASE H DOMAIN-CONTAINING PROTEIN"/>
    <property type="match status" value="1"/>
</dbReference>
<dbReference type="InterPro" id="IPR036691">
    <property type="entry name" value="Endo/exonu/phosph_ase_sf"/>
</dbReference>
<evidence type="ECO:0000313" key="3">
    <source>
        <dbReference type="Proteomes" id="UP001179952"/>
    </source>
</evidence>
<accession>A0AAV9BPH9</accession>
<protein>
    <recommendedName>
        <fullName evidence="1">Endonuclease/exonuclease/phosphatase domain-containing protein</fullName>
    </recommendedName>
</protein>
<evidence type="ECO:0000259" key="1">
    <source>
        <dbReference type="Pfam" id="PF03372"/>
    </source>
</evidence>
<dbReference type="EMBL" id="JAUJYN010000002">
    <property type="protein sequence ID" value="KAK1278352.1"/>
    <property type="molecule type" value="Genomic_DNA"/>
</dbReference>
<name>A0AAV9BPH9_ACOGR</name>
<reference evidence="2" key="1">
    <citation type="journal article" date="2023" name="Nat. Commun.">
        <title>Diploid and tetraploid genomes of Acorus and the evolution of monocots.</title>
        <authorList>
            <person name="Ma L."/>
            <person name="Liu K.W."/>
            <person name="Li Z."/>
            <person name="Hsiao Y.Y."/>
            <person name="Qi Y."/>
            <person name="Fu T."/>
            <person name="Tang G.D."/>
            <person name="Zhang D."/>
            <person name="Sun W.H."/>
            <person name="Liu D.K."/>
            <person name="Li Y."/>
            <person name="Chen G.Z."/>
            <person name="Liu X.D."/>
            <person name="Liao X.Y."/>
            <person name="Jiang Y.T."/>
            <person name="Yu X."/>
            <person name="Hao Y."/>
            <person name="Huang J."/>
            <person name="Zhao X.W."/>
            <person name="Ke S."/>
            <person name="Chen Y.Y."/>
            <person name="Wu W.L."/>
            <person name="Hsu J.L."/>
            <person name="Lin Y.F."/>
            <person name="Huang M.D."/>
            <person name="Li C.Y."/>
            <person name="Huang L."/>
            <person name="Wang Z.W."/>
            <person name="Zhao X."/>
            <person name="Zhong W.Y."/>
            <person name="Peng D.H."/>
            <person name="Ahmad S."/>
            <person name="Lan S."/>
            <person name="Zhang J.S."/>
            <person name="Tsai W.C."/>
            <person name="Van de Peer Y."/>
            <person name="Liu Z.J."/>
        </authorList>
    </citation>
    <scope>NUCLEOTIDE SEQUENCE</scope>
    <source>
        <strain evidence="2">SCP</strain>
    </source>
</reference>
<dbReference type="InterPro" id="IPR005135">
    <property type="entry name" value="Endo/exonuclease/phosphatase"/>
</dbReference>
<evidence type="ECO:0000313" key="2">
    <source>
        <dbReference type="EMBL" id="KAK1278352.1"/>
    </source>
</evidence>
<gene>
    <name evidence="2" type="ORF">QJS04_geneDACA014815</name>
</gene>
<dbReference type="Proteomes" id="UP001179952">
    <property type="component" value="Unassembled WGS sequence"/>
</dbReference>
<dbReference type="SUPFAM" id="SSF56219">
    <property type="entry name" value="DNase I-like"/>
    <property type="match status" value="1"/>
</dbReference>
<comment type="caution">
    <text evidence="2">The sequence shown here is derived from an EMBL/GenBank/DDBJ whole genome shotgun (WGS) entry which is preliminary data.</text>
</comment>
<sequence length="169" mass="19438">MNVLSWNVRGLNSRDKQLDVKNFLKSEKADLICLIDSKIQPNHQDRTCRFICPDFSYAFSPEGRIGLLWNPSCFAIQVIEANLQFIHFRATPLVCSITSFLVTAVYASNSPSDRILLWNHLIRISDHLEPWLICGDFNEVIFNHEKVGGRPINSRRVRKFNECLEACSL</sequence>
<dbReference type="PANTHER" id="PTHR35218:SF7">
    <property type="entry name" value="ENDONUCLEASE_EXONUCLEASE_PHOSPHATASE"/>
    <property type="match status" value="1"/>
</dbReference>
<dbReference type="Gene3D" id="3.60.10.10">
    <property type="entry name" value="Endonuclease/exonuclease/phosphatase"/>
    <property type="match status" value="1"/>
</dbReference>
<keyword evidence="3" id="KW-1185">Reference proteome</keyword>
<dbReference type="AlphaFoldDB" id="A0AAV9BPH9"/>
<dbReference type="GO" id="GO:0003824">
    <property type="term" value="F:catalytic activity"/>
    <property type="evidence" value="ECO:0007669"/>
    <property type="project" value="InterPro"/>
</dbReference>
<feature type="domain" description="Endonuclease/exonuclease/phosphatase" evidence="1">
    <location>
        <begin position="4"/>
        <end position="140"/>
    </location>
</feature>
<reference evidence="2" key="2">
    <citation type="submission" date="2023-06" db="EMBL/GenBank/DDBJ databases">
        <authorList>
            <person name="Ma L."/>
            <person name="Liu K.-W."/>
            <person name="Li Z."/>
            <person name="Hsiao Y.-Y."/>
            <person name="Qi Y."/>
            <person name="Fu T."/>
            <person name="Tang G."/>
            <person name="Zhang D."/>
            <person name="Sun W.-H."/>
            <person name="Liu D.-K."/>
            <person name="Li Y."/>
            <person name="Chen G.-Z."/>
            <person name="Liu X.-D."/>
            <person name="Liao X.-Y."/>
            <person name="Jiang Y.-T."/>
            <person name="Yu X."/>
            <person name="Hao Y."/>
            <person name="Huang J."/>
            <person name="Zhao X.-W."/>
            <person name="Ke S."/>
            <person name="Chen Y.-Y."/>
            <person name="Wu W.-L."/>
            <person name="Hsu J.-L."/>
            <person name="Lin Y.-F."/>
            <person name="Huang M.-D."/>
            <person name="Li C.-Y."/>
            <person name="Huang L."/>
            <person name="Wang Z.-W."/>
            <person name="Zhao X."/>
            <person name="Zhong W.-Y."/>
            <person name="Peng D.-H."/>
            <person name="Ahmad S."/>
            <person name="Lan S."/>
            <person name="Zhang J.-S."/>
            <person name="Tsai W.-C."/>
            <person name="Van De Peer Y."/>
            <person name="Liu Z.-J."/>
        </authorList>
    </citation>
    <scope>NUCLEOTIDE SEQUENCE</scope>
    <source>
        <strain evidence="2">SCP</strain>
        <tissue evidence="2">Leaves</tissue>
    </source>
</reference>
<organism evidence="2 3">
    <name type="scientific">Acorus gramineus</name>
    <name type="common">Dwarf sweet flag</name>
    <dbReference type="NCBI Taxonomy" id="55184"/>
    <lineage>
        <taxon>Eukaryota</taxon>
        <taxon>Viridiplantae</taxon>
        <taxon>Streptophyta</taxon>
        <taxon>Embryophyta</taxon>
        <taxon>Tracheophyta</taxon>
        <taxon>Spermatophyta</taxon>
        <taxon>Magnoliopsida</taxon>
        <taxon>Liliopsida</taxon>
        <taxon>Acoraceae</taxon>
        <taxon>Acorus</taxon>
    </lineage>
</organism>
<proteinExistence type="predicted"/>
<dbReference type="Pfam" id="PF03372">
    <property type="entry name" value="Exo_endo_phos"/>
    <property type="match status" value="1"/>
</dbReference>